<evidence type="ECO:0000313" key="2">
    <source>
        <dbReference type="Proteomes" id="UP001229421"/>
    </source>
</evidence>
<dbReference type="AlphaFoldDB" id="A0AAD8K1Z1"/>
<keyword evidence="2" id="KW-1185">Reference proteome</keyword>
<accession>A0AAD8K1Z1</accession>
<proteinExistence type="predicted"/>
<evidence type="ECO:0000313" key="1">
    <source>
        <dbReference type="EMBL" id="KAK1414742.1"/>
    </source>
</evidence>
<comment type="caution">
    <text evidence="1">The sequence shown here is derived from an EMBL/GenBank/DDBJ whole genome shotgun (WGS) entry which is preliminary data.</text>
</comment>
<gene>
    <name evidence="1" type="ORF">QVD17_30493</name>
</gene>
<dbReference type="EMBL" id="JAUHHV010000008">
    <property type="protein sequence ID" value="KAK1414742.1"/>
    <property type="molecule type" value="Genomic_DNA"/>
</dbReference>
<dbReference type="SUPFAM" id="SSF56219">
    <property type="entry name" value="DNase I-like"/>
    <property type="match status" value="1"/>
</dbReference>
<dbReference type="Proteomes" id="UP001229421">
    <property type="component" value="Unassembled WGS sequence"/>
</dbReference>
<organism evidence="1 2">
    <name type="scientific">Tagetes erecta</name>
    <name type="common">African marigold</name>
    <dbReference type="NCBI Taxonomy" id="13708"/>
    <lineage>
        <taxon>Eukaryota</taxon>
        <taxon>Viridiplantae</taxon>
        <taxon>Streptophyta</taxon>
        <taxon>Embryophyta</taxon>
        <taxon>Tracheophyta</taxon>
        <taxon>Spermatophyta</taxon>
        <taxon>Magnoliopsida</taxon>
        <taxon>eudicotyledons</taxon>
        <taxon>Gunneridae</taxon>
        <taxon>Pentapetalae</taxon>
        <taxon>asterids</taxon>
        <taxon>campanulids</taxon>
        <taxon>Asterales</taxon>
        <taxon>Asteraceae</taxon>
        <taxon>Asteroideae</taxon>
        <taxon>Heliantheae alliance</taxon>
        <taxon>Tageteae</taxon>
        <taxon>Tagetes</taxon>
    </lineage>
</organism>
<sequence>MISMAAWNIRGLNQPLKQNEVRKVIQENNIQVCAVLESHVSVDRLSNICRKVFRDWDWSSNGQVCDKGTRIILGWNPNVVDIMVIAQSSQVVHSQVFLKKGGQSFFCSFVYAKNNYCERREVWEQLNQHKLFTRAMPWVILGDFNEALNMDDWAVGKSKIDLGVKEFRECVRNIEVLDINSSGLQFTWTQKPKEGTGILKKIDRVMGNLSFINLFPNAHALFQPYRVSDHSPCILKFEVVKKKKARSFKFANFLVFKKDFKKVVALEWQKEVAGNEMFKIVKKLKNLKPHLRKLLYAQGNLHNRVDRLRKDLDDIQSRVDENPQDSGLRDKERLCLKEFEEAAYDLELFLKQKSKVEWLRAGDSNTSFFHKALKRKMHKNMVNRIIDNEGNVHNGENVAAVLVDHYSKFLGTESDTNNMNLSNLGFNKLSLVDSVSMIRHVTDEEVKLAMFDIGENKSPGPDGFTSAFFIHAWDVVGKDVCRAVKDFFVHARLLKEINHTVIHLIPKVPTPERVNDLFLFARGEVQSCKVLMKGLEEFKSYSGLTASVSKSTIFFCQVTLPIKRAILDIMPFEEGRLPIRYLGVPLISSNLIASYCKCLIDKVDRRIDDWMNKSLSFAGRLQLIVSVISSMYSYWASVFVLPSATSPLSRIITPRDIYMAGFSRTDRVADMVVDRNWIWPAAWYDLFPVLINIQVPFMSYSRRDVSIWLDYQGGEGEFSTHNVWETIRHRSMQIPCNLKTSTGDGSILHQMMCGLGADFL</sequence>
<dbReference type="PANTHER" id="PTHR33116">
    <property type="entry name" value="REVERSE TRANSCRIPTASE ZINC-BINDING DOMAIN-CONTAINING PROTEIN-RELATED-RELATED"/>
    <property type="match status" value="1"/>
</dbReference>
<reference evidence="1" key="1">
    <citation type="journal article" date="2023" name="bioRxiv">
        <title>Improved chromosome-level genome assembly for marigold (Tagetes erecta).</title>
        <authorList>
            <person name="Jiang F."/>
            <person name="Yuan L."/>
            <person name="Wang S."/>
            <person name="Wang H."/>
            <person name="Xu D."/>
            <person name="Wang A."/>
            <person name="Fan W."/>
        </authorList>
    </citation>
    <scope>NUCLEOTIDE SEQUENCE</scope>
    <source>
        <strain evidence="1">WSJ</strain>
        <tissue evidence="1">Leaf</tissue>
    </source>
</reference>
<dbReference type="PANTHER" id="PTHR33116:SF84">
    <property type="entry name" value="RNA-DIRECTED DNA POLYMERASE"/>
    <property type="match status" value="1"/>
</dbReference>
<protein>
    <recommendedName>
        <fullName evidence="3">RNA-directed DNA polymerase, eukaryota, Reverse transcriptase zinc-binding domain protein</fullName>
    </recommendedName>
</protein>
<evidence type="ECO:0008006" key="3">
    <source>
        <dbReference type="Google" id="ProtNLM"/>
    </source>
</evidence>
<name>A0AAD8K1Z1_TARER</name>
<dbReference type="InterPro" id="IPR036691">
    <property type="entry name" value="Endo/exonu/phosph_ase_sf"/>
</dbReference>
<dbReference type="Gene3D" id="3.60.10.10">
    <property type="entry name" value="Endonuclease/exonuclease/phosphatase"/>
    <property type="match status" value="1"/>
</dbReference>